<evidence type="ECO:0000256" key="4">
    <source>
        <dbReference type="ARBA" id="ARBA00003889"/>
    </source>
</evidence>
<dbReference type="GO" id="GO:0005524">
    <property type="term" value="F:ATP binding"/>
    <property type="evidence" value="ECO:0007669"/>
    <property type="project" value="UniProtKB-KW"/>
</dbReference>
<evidence type="ECO:0000256" key="7">
    <source>
        <dbReference type="ARBA" id="ARBA00007490"/>
    </source>
</evidence>
<dbReference type="PANTHER" id="PTHR34848">
    <property type="match status" value="1"/>
</dbReference>
<comment type="function">
    <text evidence="4">Catalyzes ATP-dependent phosphorylation of adenosylcobinamide and addition of GMP to adenosylcobinamide phosphate.</text>
</comment>
<keyword evidence="12 19" id="KW-0547">Nucleotide-binding</keyword>
<keyword evidence="14" id="KW-0067">ATP-binding</keyword>
<dbReference type="PATRIC" id="fig|39777.7.peg.302"/>
<feature type="binding site" evidence="19">
    <location>
        <position position="85"/>
    </location>
    <ligand>
        <name>GTP</name>
        <dbReference type="ChEBI" id="CHEBI:37565"/>
    </ligand>
</feature>
<evidence type="ECO:0000256" key="8">
    <source>
        <dbReference type="ARBA" id="ARBA00012016"/>
    </source>
</evidence>
<evidence type="ECO:0000313" key="20">
    <source>
        <dbReference type="EMBL" id="KXA65310.1"/>
    </source>
</evidence>
<sequence length="192" mass="21780">MKSTIILCSGGARSGKSEFAEQLALSLKGRKAYVATGQAFDDEMKDRIKKHQLRRGKEWITFEIPLYLHKNWEQIKNVSDVILIDCLTMFTSNHVFAHGDINTQEDSNRIESIILEELRLLLQEINNSNDKTVIFVTNEIGLGIVPENKLARYFRDITGRVNREVASAANKMYLTISGVTIELKSQEVHING</sequence>
<evidence type="ECO:0000313" key="21">
    <source>
        <dbReference type="EMBL" id="RJY49925.1"/>
    </source>
</evidence>
<comment type="similarity">
    <text evidence="7">Belongs to the CobU/CobP family.</text>
</comment>
<evidence type="ECO:0000256" key="17">
    <source>
        <dbReference type="ARBA" id="ARBA00030571"/>
    </source>
</evidence>
<accession>A0A133S6J4</accession>
<dbReference type="UniPathway" id="UPA00148">
    <property type="reaction ID" value="UER00236"/>
</dbReference>
<dbReference type="STRING" id="39777.B7L28_04390"/>
<proteinExistence type="inferred from homology"/>
<evidence type="ECO:0000256" key="1">
    <source>
        <dbReference type="ARBA" id="ARBA00000312"/>
    </source>
</evidence>
<feature type="binding site" evidence="19">
    <location>
        <begin position="10"/>
        <end position="17"/>
    </location>
    <ligand>
        <name>GTP</name>
        <dbReference type="ChEBI" id="CHEBI:37565"/>
    </ligand>
</feature>
<evidence type="ECO:0000256" key="5">
    <source>
        <dbReference type="ARBA" id="ARBA00004692"/>
    </source>
</evidence>
<dbReference type="PIRSF" id="PIRSF006135">
    <property type="entry name" value="CobU"/>
    <property type="match status" value="1"/>
</dbReference>
<dbReference type="Proteomes" id="UP000070226">
    <property type="component" value="Unassembled WGS sequence"/>
</dbReference>
<dbReference type="CDD" id="cd00544">
    <property type="entry name" value="CobU"/>
    <property type="match status" value="1"/>
</dbReference>
<dbReference type="InterPro" id="IPR027417">
    <property type="entry name" value="P-loop_NTPase"/>
</dbReference>
<evidence type="ECO:0000256" key="3">
    <source>
        <dbReference type="ARBA" id="ARBA00001522"/>
    </source>
</evidence>
<comment type="pathway">
    <text evidence="6">Cofactor biosynthesis; adenosylcobalamin biosynthesis; adenosylcobalamin from cob(II)yrinate a,c-diamide: step 5/7.</text>
</comment>
<dbReference type="EMBL" id="LRQT01000006">
    <property type="protein sequence ID" value="KXA65310.1"/>
    <property type="molecule type" value="Genomic_DNA"/>
</dbReference>
<dbReference type="GO" id="GO:0043752">
    <property type="term" value="F:adenosylcobinamide kinase activity"/>
    <property type="evidence" value="ECO:0007669"/>
    <property type="project" value="UniProtKB-EC"/>
</dbReference>
<dbReference type="GO" id="GO:0009236">
    <property type="term" value="P:cobalamin biosynthetic process"/>
    <property type="evidence" value="ECO:0007669"/>
    <property type="project" value="UniProtKB-UniPathway"/>
</dbReference>
<dbReference type="Pfam" id="PF02283">
    <property type="entry name" value="CobU"/>
    <property type="match status" value="1"/>
</dbReference>
<evidence type="ECO:0000256" key="15">
    <source>
        <dbReference type="ARBA" id="ARBA00023134"/>
    </source>
</evidence>
<dbReference type="EC" id="2.7.1.156" evidence="8"/>
<evidence type="ECO:0000256" key="19">
    <source>
        <dbReference type="PIRSR" id="PIRSR006135-2"/>
    </source>
</evidence>
<comment type="catalytic activity">
    <reaction evidence="2">
        <text>adenosylcob(III)inamide phosphate + GTP + H(+) = adenosylcob(III)inamide-GDP + diphosphate</text>
        <dbReference type="Rhea" id="RHEA:22712"/>
        <dbReference type="ChEBI" id="CHEBI:15378"/>
        <dbReference type="ChEBI" id="CHEBI:33019"/>
        <dbReference type="ChEBI" id="CHEBI:37565"/>
        <dbReference type="ChEBI" id="CHEBI:58502"/>
        <dbReference type="ChEBI" id="CHEBI:60487"/>
        <dbReference type="EC" id="2.7.7.62"/>
    </reaction>
</comment>
<protein>
    <recommendedName>
        <fullName evidence="16">Adenosylcobinamide kinase</fullName>
        <ecNumber evidence="8">2.7.1.156</ecNumber>
        <ecNumber evidence="9">2.7.7.62</ecNumber>
    </recommendedName>
    <alternativeName>
        <fullName evidence="17">Adenosylcobinamide-phosphate guanylyltransferase</fullName>
    </alternativeName>
</protein>
<feature type="binding site" evidence="19">
    <location>
        <begin position="35"/>
        <end position="37"/>
    </location>
    <ligand>
        <name>GTP</name>
        <dbReference type="ChEBI" id="CHEBI:37565"/>
    </ligand>
</feature>
<evidence type="ECO:0000256" key="10">
    <source>
        <dbReference type="ARBA" id="ARBA00022573"/>
    </source>
</evidence>
<dbReference type="EMBL" id="QXZZ01000036">
    <property type="protein sequence ID" value="RJY49925.1"/>
    <property type="molecule type" value="Genomic_DNA"/>
</dbReference>
<dbReference type="AlphaFoldDB" id="A0A133S6J4"/>
<comment type="pathway">
    <text evidence="5">Cofactor biosynthesis; adenosylcobalamin biosynthesis; adenosylcobalamin from cob(II)yrinate a,c-diamide: step 6/7.</text>
</comment>
<evidence type="ECO:0000256" key="6">
    <source>
        <dbReference type="ARBA" id="ARBA00005159"/>
    </source>
</evidence>
<keyword evidence="21" id="KW-0548">Nucleotidyltransferase</keyword>
<reference evidence="21 23" key="2">
    <citation type="submission" date="2018-09" db="EMBL/GenBank/DDBJ databases">
        <title>Genome sequence of Veillonella atypica isolated from periodontal Korean patients.</title>
        <authorList>
            <person name="Lee J.-H."/>
            <person name="Moon J.-H."/>
            <person name="Shin S.-Y."/>
        </authorList>
    </citation>
    <scope>NUCLEOTIDE SEQUENCE [LARGE SCALE GENOMIC DNA]</scope>
    <source>
        <strain evidence="21 23">KHUD_V1</strain>
    </source>
</reference>
<dbReference type="GeneID" id="57773609"/>
<dbReference type="InterPro" id="IPR003203">
    <property type="entry name" value="CobU/CobP"/>
</dbReference>
<evidence type="ECO:0000313" key="23">
    <source>
        <dbReference type="Proteomes" id="UP000277803"/>
    </source>
</evidence>
<dbReference type="Gene3D" id="3.40.50.300">
    <property type="entry name" value="P-loop containing nucleotide triphosphate hydrolases"/>
    <property type="match status" value="1"/>
</dbReference>
<dbReference type="Proteomes" id="UP000277803">
    <property type="component" value="Unassembled WGS sequence"/>
</dbReference>
<name>A0A133S6J4_9FIRM</name>
<evidence type="ECO:0000256" key="2">
    <source>
        <dbReference type="ARBA" id="ARBA00000711"/>
    </source>
</evidence>
<dbReference type="RefSeq" id="WP_005379783.1">
    <property type="nucleotide sequence ID" value="NZ_CABKSO010000001.1"/>
</dbReference>
<dbReference type="NCBIfam" id="NF004469">
    <property type="entry name" value="PRK05800.1"/>
    <property type="match status" value="1"/>
</dbReference>
<keyword evidence="15 19" id="KW-0342">GTP-binding</keyword>
<evidence type="ECO:0000256" key="9">
    <source>
        <dbReference type="ARBA" id="ARBA00012523"/>
    </source>
</evidence>
<feature type="binding site" evidence="19">
    <location>
        <position position="63"/>
    </location>
    <ligand>
        <name>GTP</name>
        <dbReference type="ChEBI" id="CHEBI:37565"/>
    </ligand>
</feature>
<evidence type="ECO:0000256" key="16">
    <source>
        <dbReference type="ARBA" id="ARBA00029570"/>
    </source>
</evidence>
<comment type="catalytic activity">
    <reaction evidence="1">
        <text>adenosylcob(III)inamide + ATP = adenosylcob(III)inamide phosphate + ADP + H(+)</text>
        <dbReference type="Rhea" id="RHEA:15769"/>
        <dbReference type="ChEBI" id="CHEBI:2480"/>
        <dbReference type="ChEBI" id="CHEBI:15378"/>
        <dbReference type="ChEBI" id="CHEBI:30616"/>
        <dbReference type="ChEBI" id="CHEBI:58502"/>
        <dbReference type="ChEBI" id="CHEBI:456216"/>
        <dbReference type="EC" id="2.7.1.156"/>
    </reaction>
</comment>
<evidence type="ECO:0000256" key="13">
    <source>
        <dbReference type="ARBA" id="ARBA00022777"/>
    </source>
</evidence>
<keyword evidence="10" id="KW-0169">Cobalamin biosynthesis</keyword>
<comment type="catalytic activity">
    <reaction evidence="3">
        <text>adenosylcob(III)inamide + GTP = adenosylcob(III)inamide phosphate + GDP + H(+)</text>
        <dbReference type="Rhea" id="RHEA:15765"/>
        <dbReference type="ChEBI" id="CHEBI:2480"/>
        <dbReference type="ChEBI" id="CHEBI:15378"/>
        <dbReference type="ChEBI" id="CHEBI:37565"/>
        <dbReference type="ChEBI" id="CHEBI:58189"/>
        <dbReference type="ChEBI" id="CHEBI:58502"/>
        <dbReference type="EC" id="2.7.1.156"/>
    </reaction>
</comment>
<keyword evidence="11 21" id="KW-0808">Transferase</keyword>
<dbReference type="SUPFAM" id="SSF52540">
    <property type="entry name" value="P-loop containing nucleoside triphosphate hydrolases"/>
    <property type="match status" value="1"/>
</dbReference>
<dbReference type="GO" id="GO:0005525">
    <property type="term" value="F:GTP binding"/>
    <property type="evidence" value="ECO:0007669"/>
    <property type="project" value="UniProtKB-KW"/>
</dbReference>
<evidence type="ECO:0000256" key="12">
    <source>
        <dbReference type="ARBA" id="ARBA00022741"/>
    </source>
</evidence>
<evidence type="ECO:0000313" key="22">
    <source>
        <dbReference type="Proteomes" id="UP000070226"/>
    </source>
</evidence>
<gene>
    <name evidence="21" type="ORF">D2965_08135</name>
    <name evidence="20" type="ORF">HMPREF3233_00311</name>
</gene>
<feature type="active site" description="GMP-histidine intermediate" evidence="18">
    <location>
        <position position="51"/>
    </location>
</feature>
<evidence type="ECO:0000256" key="18">
    <source>
        <dbReference type="PIRSR" id="PIRSR006135-1"/>
    </source>
</evidence>
<dbReference type="GO" id="GO:0008820">
    <property type="term" value="F:cobinamide phosphate guanylyltransferase activity"/>
    <property type="evidence" value="ECO:0007669"/>
    <property type="project" value="UniProtKB-EC"/>
</dbReference>
<comment type="caution">
    <text evidence="20">The sequence shown here is derived from an EMBL/GenBank/DDBJ whole genome shotgun (WGS) entry which is preliminary data.</text>
</comment>
<keyword evidence="13 21" id="KW-0418">Kinase</keyword>
<dbReference type="EC" id="2.7.7.62" evidence="9"/>
<evidence type="ECO:0000256" key="14">
    <source>
        <dbReference type="ARBA" id="ARBA00022840"/>
    </source>
</evidence>
<reference evidence="20 22" key="1">
    <citation type="submission" date="2016-01" db="EMBL/GenBank/DDBJ databases">
        <authorList>
            <person name="Oliw E.H."/>
        </authorList>
    </citation>
    <scope>NUCLEOTIDE SEQUENCE [LARGE SCALE GENOMIC DNA]</scope>
    <source>
        <strain evidence="20 22">CMW7756B</strain>
    </source>
</reference>
<dbReference type="PANTHER" id="PTHR34848:SF1">
    <property type="entry name" value="BIFUNCTIONAL ADENOSYLCOBALAMIN BIOSYNTHESIS PROTEIN COBU"/>
    <property type="match status" value="1"/>
</dbReference>
<evidence type="ECO:0000256" key="11">
    <source>
        <dbReference type="ARBA" id="ARBA00022679"/>
    </source>
</evidence>
<organism evidence="20">
    <name type="scientific">Veillonella atypica</name>
    <dbReference type="NCBI Taxonomy" id="39777"/>
    <lineage>
        <taxon>Bacteria</taxon>
        <taxon>Bacillati</taxon>
        <taxon>Bacillota</taxon>
        <taxon>Negativicutes</taxon>
        <taxon>Veillonellales</taxon>
        <taxon>Veillonellaceae</taxon>
        <taxon>Veillonella</taxon>
    </lineage>
</organism>